<name>A0A0A1T7Y2_9HYPO</name>
<dbReference type="PROSITE" id="PS00059">
    <property type="entry name" value="ADH_ZINC"/>
    <property type="match status" value="1"/>
</dbReference>
<evidence type="ECO:0000256" key="2">
    <source>
        <dbReference type="ARBA" id="ARBA00022723"/>
    </source>
</evidence>
<comment type="cofactor">
    <cofactor evidence="1 5">
        <name>Zn(2+)</name>
        <dbReference type="ChEBI" id="CHEBI:29105"/>
    </cofactor>
</comment>
<keyword evidence="4" id="KW-0560">Oxidoreductase</keyword>
<keyword evidence="3 5" id="KW-0862">Zinc</keyword>
<evidence type="ECO:0000256" key="5">
    <source>
        <dbReference type="RuleBase" id="RU361277"/>
    </source>
</evidence>
<keyword evidence="9" id="KW-1185">Reference proteome</keyword>
<dbReference type="EMBL" id="CDHN01000001">
    <property type="protein sequence ID" value="CEJ82275.1"/>
    <property type="molecule type" value="Genomic_DNA"/>
</dbReference>
<gene>
    <name evidence="8" type="ORF">VHEMI02351</name>
</gene>
<dbReference type="SUPFAM" id="SSF51735">
    <property type="entry name" value="NAD(P)-binding Rossmann-fold domains"/>
    <property type="match status" value="1"/>
</dbReference>
<dbReference type="OrthoDB" id="1879366at2759"/>
<dbReference type="FunFam" id="3.40.50.720:FF:000022">
    <property type="entry name" value="Cinnamyl alcohol dehydrogenase"/>
    <property type="match status" value="1"/>
</dbReference>
<accession>A0A0A1T7Y2</accession>
<evidence type="ECO:0000313" key="9">
    <source>
        <dbReference type="Proteomes" id="UP000039046"/>
    </source>
</evidence>
<feature type="domain" description="Enoyl reductase (ER)" evidence="7">
    <location>
        <begin position="9"/>
        <end position="275"/>
    </location>
</feature>
<dbReference type="SMART" id="SM00829">
    <property type="entry name" value="PKS_ER"/>
    <property type="match status" value="1"/>
</dbReference>
<feature type="region of interest" description="Disordered" evidence="6">
    <location>
        <begin position="1"/>
        <end position="20"/>
    </location>
</feature>
<evidence type="ECO:0000256" key="3">
    <source>
        <dbReference type="ARBA" id="ARBA00022833"/>
    </source>
</evidence>
<dbReference type="HOGENOM" id="CLU_026673_20_2_1"/>
<evidence type="ECO:0000256" key="6">
    <source>
        <dbReference type="SAM" id="MobiDB-lite"/>
    </source>
</evidence>
<organism evidence="8 9">
    <name type="scientific">[Torrubiella] hemipterigena</name>
    <dbReference type="NCBI Taxonomy" id="1531966"/>
    <lineage>
        <taxon>Eukaryota</taxon>
        <taxon>Fungi</taxon>
        <taxon>Dikarya</taxon>
        <taxon>Ascomycota</taxon>
        <taxon>Pezizomycotina</taxon>
        <taxon>Sordariomycetes</taxon>
        <taxon>Hypocreomycetidae</taxon>
        <taxon>Hypocreales</taxon>
        <taxon>Clavicipitaceae</taxon>
        <taxon>Clavicipitaceae incertae sedis</taxon>
        <taxon>'Torrubiella' clade</taxon>
    </lineage>
</organism>
<dbReference type="InterPro" id="IPR013149">
    <property type="entry name" value="ADH-like_C"/>
</dbReference>
<dbReference type="STRING" id="1531966.A0A0A1T7Y2"/>
<dbReference type="GO" id="GO:0008270">
    <property type="term" value="F:zinc ion binding"/>
    <property type="evidence" value="ECO:0007669"/>
    <property type="project" value="InterPro"/>
</dbReference>
<sequence>MPTFTVFRGSESGAPVKSTTTKPDELAGDLVYVKVTASGVCGTDLHYRKRDVVLGHEGVGVVEAVGPEVKHLKKGDRVGWGYETDSCGQCTQCLGADEIYCPERAIYGGDMSKDQGSFATGAVWREAFLHQIPDNLSDEAAAPLQCGGATVYTALLGAKPTDTVGIMGVGGLGHLAIQFAAKMGCRVVVLSGSDRKKDEATKLGAHEFVAMSGMTAEKAAQVTPIDRLVVTMSGQPDWSTVVPMLTPRARIYPLGVSFDDFSIPYMALIQKGIIIQGSLVATRAVHREMLAFAAFHQILPVMEKFPMTEQGIQDALDNLDKGKVHYRAVLIPA</sequence>
<evidence type="ECO:0000256" key="1">
    <source>
        <dbReference type="ARBA" id="ARBA00001947"/>
    </source>
</evidence>
<dbReference type="SUPFAM" id="SSF50129">
    <property type="entry name" value="GroES-like"/>
    <property type="match status" value="1"/>
</dbReference>
<dbReference type="Proteomes" id="UP000039046">
    <property type="component" value="Unassembled WGS sequence"/>
</dbReference>
<dbReference type="Gene3D" id="3.90.180.10">
    <property type="entry name" value="Medium-chain alcohol dehydrogenases, catalytic domain"/>
    <property type="match status" value="1"/>
</dbReference>
<keyword evidence="2 5" id="KW-0479">Metal-binding</keyword>
<evidence type="ECO:0000259" key="7">
    <source>
        <dbReference type="SMART" id="SM00829"/>
    </source>
</evidence>
<evidence type="ECO:0000313" key="8">
    <source>
        <dbReference type="EMBL" id="CEJ82275.1"/>
    </source>
</evidence>
<reference evidence="8 9" key="1">
    <citation type="journal article" date="2015" name="Genome Announc.">
        <title>Draft Genome Sequence and Gene Annotation of the Entomopathogenic Fungus Verticillium hemipterigenum.</title>
        <authorList>
            <person name="Horn F."/>
            <person name="Habel A."/>
            <person name="Scharf D.H."/>
            <person name="Dworschak J."/>
            <person name="Brakhage A.A."/>
            <person name="Guthke R."/>
            <person name="Hertweck C."/>
            <person name="Linde J."/>
        </authorList>
    </citation>
    <scope>NUCLEOTIDE SEQUENCE [LARGE SCALE GENOMIC DNA]</scope>
</reference>
<comment type="similarity">
    <text evidence="5">Belongs to the zinc-containing alcohol dehydrogenase family.</text>
</comment>
<dbReference type="Pfam" id="PF08240">
    <property type="entry name" value="ADH_N"/>
    <property type="match status" value="1"/>
</dbReference>
<dbReference type="InterPro" id="IPR011032">
    <property type="entry name" value="GroES-like_sf"/>
</dbReference>
<dbReference type="InterPro" id="IPR002328">
    <property type="entry name" value="ADH_Zn_CS"/>
</dbReference>
<dbReference type="GO" id="GO:0016616">
    <property type="term" value="F:oxidoreductase activity, acting on the CH-OH group of donors, NAD or NADP as acceptor"/>
    <property type="evidence" value="ECO:0007669"/>
    <property type="project" value="InterPro"/>
</dbReference>
<dbReference type="InterPro" id="IPR047109">
    <property type="entry name" value="CAD-like"/>
</dbReference>
<dbReference type="InterPro" id="IPR036291">
    <property type="entry name" value="NAD(P)-bd_dom_sf"/>
</dbReference>
<dbReference type="InterPro" id="IPR013154">
    <property type="entry name" value="ADH-like_N"/>
</dbReference>
<dbReference type="PANTHER" id="PTHR42683">
    <property type="entry name" value="ALDEHYDE REDUCTASE"/>
    <property type="match status" value="1"/>
</dbReference>
<protein>
    <recommendedName>
        <fullName evidence="7">Enoyl reductase (ER) domain-containing protein</fullName>
    </recommendedName>
</protein>
<proteinExistence type="inferred from homology"/>
<dbReference type="AlphaFoldDB" id="A0A0A1T7Y2"/>
<evidence type="ECO:0000256" key="4">
    <source>
        <dbReference type="ARBA" id="ARBA00023002"/>
    </source>
</evidence>
<dbReference type="Gene3D" id="3.40.50.720">
    <property type="entry name" value="NAD(P)-binding Rossmann-like Domain"/>
    <property type="match status" value="1"/>
</dbReference>
<dbReference type="InterPro" id="IPR020843">
    <property type="entry name" value="ER"/>
</dbReference>
<dbReference type="CDD" id="cd05283">
    <property type="entry name" value="CAD1"/>
    <property type="match status" value="1"/>
</dbReference>
<dbReference type="Pfam" id="PF00107">
    <property type="entry name" value="ADH_zinc_N"/>
    <property type="match status" value="1"/>
</dbReference>